<dbReference type="EMBL" id="OZ019896">
    <property type="protein sequence ID" value="CAK9223991.1"/>
    <property type="molecule type" value="Genomic_DNA"/>
</dbReference>
<name>A0ABP0UKR9_9BRYO</name>
<organism evidence="9 10">
    <name type="scientific">Sphagnum troendelagicum</name>
    <dbReference type="NCBI Taxonomy" id="128251"/>
    <lineage>
        <taxon>Eukaryota</taxon>
        <taxon>Viridiplantae</taxon>
        <taxon>Streptophyta</taxon>
        <taxon>Embryophyta</taxon>
        <taxon>Bryophyta</taxon>
        <taxon>Sphagnophytina</taxon>
        <taxon>Sphagnopsida</taxon>
        <taxon>Sphagnales</taxon>
        <taxon>Sphagnaceae</taxon>
        <taxon>Sphagnum</taxon>
    </lineage>
</organism>
<evidence type="ECO:0000256" key="6">
    <source>
        <dbReference type="ARBA" id="ARBA00029467"/>
    </source>
</evidence>
<keyword evidence="5 8" id="KW-0472">Membrane</keyword>
<protein>
    <submittedName>
        <fullName evidence="9">Uncharacterized protein</fullName>
    </submittedName>
</protein>
<dbReference type="Pfam" id="PF06749">
    <property type="entry name" value="DUF1218"/>
    <property type="match status" value="1"/>
</dbReference>
<keyword evidence="4 8" id="KW-1133">Transmembrane helix</keyword>
<dbReference type="Proteomes" id="UP001497512">
    <property type="component" value="Chromosome 4"/>
</dbReference>
<keyword evidence="10" id="KW-1185">Reference proteome</keyword>
<feature type="transmembrane region" description="Helical" evidence="8">
    <location>
        <begin position="98"/>
        <end position="120"/>
    </location>
</feature>
<feature type="transmembrane region" description="Helical" evidence="8">
    <location>
        <begin position="140"/>
        <end position="163"/>
    </location>
</feature>
<keyword evidence="2 8" id="KW-0812">Transmembrane</keyword>
<proteinExistence type="inferred from homology"/>
<comment type="similarity">
    <text evidence="6">Belongs to the DESIGUAL family.</text>
</comment>
<feature type="transmembrane region" description="Helical" evidence="8">
    <location>
        <begin position="53"/>
        <end position="77"/>
    </location>
</feature>
<accession>A0ABP0UKR9</accession>
<evidence type="ECO:0000256" key="5">
    <source>
        <dbReference type="ARBA" id="ARBA00023136"/>
    </source>
</evidence>
<evidence type="ECO:0000256" key="8">
    <source>
        <dbReference type="SAM" id="Phobius"/>
    </source>
</evidence>
<evidence type="ECO:0000256" key="3">
    <source>
        <dbReference type="ARBA" id="ARBA00022729"/>
    </source>
</evidence>
<gene>
    <name evidence="9" type="ORF">CSSPTR1EN2_LOCUS17108</name>
</gene>
<sequence length="244" mass="26430">MRTGKEIFWVLVFIILGLVAAGFAFAAQAKRIKPDQVMLVNNQCIYPHTPAFAYAIVAAVALLVAHILVNILAGCICCDRGPSGYTIPYGGKRSVAMINFFLAWIAFLNGFTSLVAGASLNSPNRDSTQWTGHNCYVVGPWLFIIGGLLSIATVIFGANYYLLATKIRNEVWPTGLPQQRQDGIAMGQPVYGSQQPPYGAQPYGFGQQGYPQQAFAYPQGPQNETSFVPGPAPYPTYGQGSHMK</sequence>
<keyword evidence="3" id="KW-0732">Signal</keyword>
<evidence type="ECO:0000313" key="9">
    <source>
        <dbReference type="EMBL" id="CAK9223991.1"/>
    </source>
</evidence>
<reference evidence="9" key="1">
    <citation type="submission" date="2024-02" db="EMBL/GenBank/DDBJ databases">
        <authorList>
            <consortium name="ELIXIR-Norway"/>
            <consortium name="Elixir Norway"/>
        </authorList>
    </citation>
    <scope>NUCLEOTIDE SEQUENCE</scope>
</reference>
<dbReference type="InterPro" id="IPR052222">
    <property type="entry name" value="DESIGUAL"/>
</dbReference>
<evidence type="ECO:0000256" key="4">
    <source>
        <dbReference type="ARBA" id="ARBA00022989"/>
    </source>
</evidence>
<dbReference type="InterPro" id="IPR009606">
    <property type="entry name" value="DEAL/Modifying_wall_lignin1/2"/>
</dbReference>
<feature type="region of interest" description="Disordered" evidence="7">
    <location>
        <begin position="214"/>
        <end position="244"/>
    </location>
</feature>
<evidence type="ECO:0000256" key="7">
    <source>
        <dbReference type="SAM" id="MobiDB-lite"/>
    </source>
</evidence>
<dbReference type="PANTHER" id="PTHR31769">
    <property type="entry name" value="OS07G0462200 PROTEIN-RELATED"/>
    <property type="match status" value="1"/>
</dbReference>
<evidence type="ECO:0000256" key="1">
    <source>
        <dbReference type="ARBA" id="ARBA00004127"/>
    </source>
</evidence>
<comment type="subcellular location">
    <subcellularLocation>
        <location evidence="1">Endomembrane system</location>
        <topology evidence="1">Multi-pass membrane protein</topology>
    </subcellularLocation>
</comment>
<evidence type="ECO:0000313" key="10">
    <source>
        <dbReference type="Proteomes" id="UP001497512"/>
    </source>
</evidence>
<evidence type="ECO:0000256" key="2">
    <source>
        <dbReference type="ARBA" id="ARBA00022692"/>
    </source>
</evidence>